<dbReference type="Ensembl" id="ENSACLT00000053347.1">
    <property type="protein sequence ID" value="ENSACLP00000081982.1"/>
    <property type="gene ID" value="ENSACLG00000028299.1"/>
</dbReference>
<organism evidence="1 2">
    <name type="scientific">Astatotilapia calliptera</name>
    <name type="common">Eastern happy</name>
    <name type="synonym">Chromis callipterus</name>
    <dbReference type="NCBI Taxonomy" id="8154"/>
    <lineage>
        <taxon>Eukaryota</taxon>
        <taxon>Metazoa</taxon>
        <taxon>Chordata</taxon>
        <taxon>Craniata</taxon>
        <taxon>Vertebrata</taxon>
        <taxon>Euteleostomi</taxon>
        <taxon>Actinopterygii</taxon>
        <taxon>Neopterygii</taxon>
        <taxon>Teleostei</taxon>
        <taxon>Neoteleostei</taxon>
        <taxon>Acanthomorphata</taxon>
        <taxon>Ovalentaria</taxon>
        <taxon>Cichlomorphae</taxon>
        <taxon>Cichliformes</taxon>
        <taxon>Cichlidae</taxon>
        <taxon>African cichlids</taxon>
        <taxon>Pseudocrenilabrinae</taxon>
        <taxon>Haplochromini</taxon>
        <taxon>Astatotilapia</taxon>
    </lineage>
</organism>
<accession>A0AAX7VLJ7</accession>
<dbReference type="GeneTree" id="ENSGT00940000178190"/>
<dbReference type="AlphaFoldDB" id="A0AAX7VLJ7"/>
<proteinExistence type="predicted"/>
<reference evidence="1" key="3">
    <citation type="submission" date="2025-08" db="UniProtKB">
        <authorList>
            <consortium name="Ensembl"/>
        </authorList>
    </citation>
    <scope>IDENTIFICATION</scope>
</reference>
<name>A0AAX7VLJ7_ASTCA</name>
<reference evidence="1" key="4">
    <citation type="submission" date="2025-09" db="UniProtKB">
        <authorList>
            <consortium name="Ensembl"/>
        </authorList>
    </citation>
    <scope>IDENTIFICATION</scope>
</reference>
<reference evidence="1 2" key="1">
    <citation type="submission" date="2018-05" db="EMBL/GenBank/DDBJ databases">
        <authorList>
            <person name="Datahose"/>
        </authorList>
    </citation>
    <scope>NUCLEOTIDE SEQUENCE</scope>
</reference>
<protein>
    <recommendedName>
        <fullName evidence="3">Reverse transcriptase domain-containing protein</fullName>
    </recommendedName>
</protein>
<evidence type="ECO:0000313" key="2">
    <source>
        <dbReference type="Proteomes" id="UP000265100"/>
    </source>
</evidence>
<dbReference type="Proteomes" id="UP000265100">
    <property type="component" value="Chromosome 15"/>
</dbReference>
<reference evidence="2" key="2">
    <citation type="submission" date="2023-03" db="EMBL/GenBank/DDBJ databases">
        <authorList>
            <consortium name="Wellcome Sanger Institute Data Sharing"/>
        </authorList>
    </citation>
    <scope>NUCLEOTIDE SEQUENCE [LARGE SCALE GENOMIC DNA]</scope>
</reference>
<sequence length="61" mass="6760">MLQEFPIMTGVRQGDVVSPLLFNIVIDVMRKAFEGRRGVQNHRLRSKSVGQAREPAAPIAA</sequence>
<evidence type="ECO:0000313" key="1">
    <source>
        <dbReference type="Ensembl" id="ENSACLP00000081982.1"/>
    </source>
</evidence>
<keyword evidence="2" id="KW-1185">Reference proteome</keyword>
<evidence type="ECO:0008006" key="3">
    <source>
        <dbReference type="Google" id="ProtNLM"/>
    </source>
</evidence>